<keyword evidence="6" id="KW-1185">Reference proteome</keyword>
<sequence length="286" mass="31274">MNDSKNRDSEAVAFVTGASSGFGLLTAVKLAELGCTVIATMREPSRKEELERRAEHSGILGRVRVMRMDVTDPAGIEETVKAVLADYGRIDVLVNNAGYAAGGFVEEVPLEAWRQQLETNFFGLVAVTKAVLPRMRERRTGLIVNIGSVSGRAAFPGFGPYAASKFAVEGFSECLRHEMSPFGVKVVLLEPGAYRTPIWNKGLSQIASAGDSPYRARLDAVLKYSRKAAVTAPDPQEVADLIGRIVRLRSPRLRYVLGRGSRLLIGGRALLPWSWFERIVARALRS</sequence>
<evidence type="ECO:0000313" key="5">
    <source>
        <dbReference type="EMBL" id="AHV97010.1"/>
    </source>
</evidence>
<dbReference type="EMBL" id="CP004078">
    <property type="protein sequence ID" value="AHV97010.1"/>
    <property type="molecule type" value="Genomic_DNA"/>
</dbReference>
<dbReference type="InterPro" id="IPR051911">
    <property type="entry name" value="SDR_oxidoreductase"/>
</dbReference>
<dbReference type="InterPro" id="IPR036291">
    <property type="entry name" value="NAD(P)-bd_dom_sf"/>
</dbReference>
<dbReference type="InterPro" id="IPR020904">
    <property type="entry name" value="Sc_DH/Rdtase_CS"/>
</dbReference>
<dbReference type="PATRIC" id="fig|1268072.3.peg.2169"/>
<evidence type="ECO:0000259" key="4">
    <source>
        <dbReference type="SMART" id="SM00822"/>
    </source>
</evidence>
<dbReference type="PROSITE" id="PS00061">
    <property type="entry name" value="ADH_SHORT"/>
    <property type="match status" value="1"/>
</dbReference>
<dbReference type="eggNOG" id="COG1028">
    <property type="taxonomic scope" value="Bacteria"/>
</dbReference>
<dbReference type="SMART" id="SM00822">
    <property type="entry name" value="PKS_KR"/>
    <property type="match status" value="1"/>
</dbReference>
<dbReference type="KEGG" id="psab:PSAB_10400"/>
<dbReference type="FunFam" id="3.40.50.720:FF:000084">
    <property type="entry name" value="Short-chain dehydrogenase reductase"/>
    <property type="match status" value="1"/>
</dbReference>
<dbReference type="PANTHER" id="PTHR43976">
    <property type="entry name" value="SHORT CHAIN DEHYDROGENASE"/>
    <property type="match status" value="1"/>
</dbReference>
<proteinExistence type="inferred from homology"/>
<dbReference type="AlphaFoldDB" id="X4ZJY5"/>
<dbReference type="SUPFAM" id="SSF51735">
    <property type="entry name" value="NAD(P)-binding Rossmann-fold domains"/>
    <property type="match status" value="1"/>
</dbReference>
<evidence type="ECO:0000256" key="1">
    <source>
        <dbReference type="ARBA" id="ARBA00006484"/>
    </source>
</evidence>
<gene>
    <name evidence="5" type="ORF">PSAB_10400</name>
</gene>
<protein>
    <submittedName>
        <fullName evidence="5">Short chain dehydrogenase</fullName>
    </submittedName>
</protein>
<accession>X4ZJY5</accession>
<dbReference type="OrthoDB" id="9775296at2"/>
<dbReference type="InterPro" id="IPR057326">
    <property type="entry name" value="KR_dom"/>
</dbReference>
<dbReference type="PANTHER" id="PTHR43976:SF16">
    <property type="entry name" value="SHORT-CHAIN DEHYDROGENASE_REDUCTASE FAMILY PROTEIN"/>
    <property type="match status" value="1"/>
</dbReference>
<dbReference type="NCBIfam" id="NF005372">
    <property type="entry name" value="PRK06914.1"/>
    <property type="match status" value="1"/>
</dbReference>
<keyword evidence="2" id="KW-0560">Oxidoreductase</keyword>
<dbReference type="InterPro" id="IPR002347">
    <property type="entry name" value="SDR_fam"/>
</dbReference>
<dbReference type="Gene3D" id="3.40.50.720">
    <property type="entry name" value="NAD(P)-binding Rossmann-like Domain"/>
    <property type="match status" value="1"/>
</dbReference>
<feature type="domain" description="Ketoreductase" evidence="4">
    <location>
        <begin position="11"/>
        <end position="192"/>
    </location>
</feature>
<dbReference type="RefSeq" id="WP_025334547.1">
    <property type="nucleotide sequence ID" value="NZ_CP004078.1"/>
</dbReference>
<dbReference type="GO" id="GO:0016491">
    <property type="term" value="F:oxidoreductase activity"/>
    <property type="evidence" value="ECO:0007669"/>
    <property type="project" value="UniProtKB-KW"/>
</dbReference>
<evidence type="ECO:0000256" key="2">
    <source>
        <dbReference type="ARBA" id="ARBA00023002"/>
    </source>
</evidence>
<dbReference type="Proteomes" id="UP000019772">
    <property type="component" value="Chromosome"/>
</dbReference>
<dbReference type="GO" id="GO:0008206">
    <property type="term" value="P:bile acid metabolic process"/>
    <property type="evidence" value="ECO:0007669"/>
    <property type="project" value="UniProtKB-ARBA"/>
</dbReference>
<dbReference type="PRINTS" id="PR00080">
    <property type="entry name" value="SDRFAMILY"/>
</dbReference>
<comment type="similarity">
    <text evidence="1 3">Belongs to the short-chain dehydrogenases/reductases (SDR) family.</text>
</comment>
<name>X4ZJY5_9BACL</name>
<dbReference type="STRING" id="1268072.PSAB_10400"/>
<evidence type="ECO:0000313" key="6">
    <source>
        <dbReference type="Proteomes" id="UP000019772"/>
    </source>
</evidence>
<dbReference type="CDD" id="cd05374">
    <property type="entry name" value="17beta-HSD-like_SDR_c"/>
    <property type="match status" value="1"/>
</dbReference>
<dbReference type="Pfam" id="PF00106">
    <property type="entry name" value="adh_short"/>
    <property type="match status" value="1"/>
</dbReference>
<reference evidence="5 6" key="1">
    <citation type="journal article" date="2014" name="PLoS Genet.">
        <title>Comparative Genomic Analysis of N2-Fixing and Non-N2-Fixing Paenibacillus spp.: Organization, Evolution and Expression of the Nitrogen Fixation Genes.</title>
        <authorList>
            <person name="Xie J.B."/>
            <person name="Du Z."/>
            <person name="Bai L."/>
            <person name="Tian C."/>
            <person name="Zhang Y."/>
            <person name="Xie J.Y."/>
            <person name="Wang T."/>
            <person name="Liu X."/>
            <person name="Chen X."/>
            <person name="Cheng Q."/>
            <person name="Chen S."/>
            <person name="Li J."/>
        </authorList>
    </citation>
    <scope>NUCLEOTIDE SEQUENCE [LARGE SCALE GENOMIC DNA]</scope>
    <source>
        <strain evidence="5 6">T27</strain>
    </source>
</reference>
<dbReference type="PRINTS" id="PR00081">
    <property type="entry name" value="GDHRDH"/>
</dbReference>
<dbReference type="HOGENOM" id="CLU_010194_2_9_9"/>
<organism evidence="5 6">
    <name type="scientific">Paenibacillus sabinae T27</name>
    <dbReference type="NCBI Taxonomy" id="1268072"/>
    <lineage>
        <taxon>Bacteria</taxon>
        <taxon>Bacillati</taxon>
        <taxon>Bacillota</taxon>
        <taxon>Bacilli</taxon>
        <taxon>Bacillales</taxon>
        <taxon>Paenibacillaceae</taxon>
        <taxon>Paenibacillus</taxon>
    </lineage>
</organism>
<evidence type="ECO:0000256" key="3">
    <source>
        <dbReference type="RuleBase" id="RU000363"/>
    </source>
</evidence>